<evidence type="ECO:0000256" key="2">
    <source>
        <dbReference type="SAM" id="Phobius"/>
    </source>
</evidence>
<feature type="compositionally biased region" description="Acidic residues" evidence="1">
    <location>
        <begin position="349"/>
        <end position="364"/>
    </location>
</feature>
<evidence type="ECO:0000256" key="1">
    <source>
        <dbReference type="SAM" id="MobiDB-lite"/>
    </source>
</evidence>
<dbReference type="GeneID" id="94290457"/>
<dbReference type="Proteomes" id="UP000674318">
    <property type="component" value="Unassembled WGS sequence"/>
</dbReference>
<feature type="compositionally biased region" description="Acidic residues" evidence="1">
    <location>
        <begin position="371"/>
        <end position="384"/>
    </location>
</feature>
<keyword evidence="2" id="KW-0472">Membrane</keyword>
<feature type="transmembrane region" description="Helical" evidence="2">
    <location>
        <begin position="6"/>
        <end position="31"/>
    </location>
</feature>
<evidence type="ECO:0000313" key="3">
    <source>
        <dbReference type="EMBL" id="KAG5504948.1"/>
    </source>
</evidence>
<accession>A0A836INP2</accession>
<sequence>MSRPNATRLALLGLLALLVPIAVVFFVMWCISRRTRYKRTVKDLRLNGTRRPGEVDDVDMGAAIKGGDWLSADAAAPNTARFGAHRTPFAISTASMAGDDHTDATFDPIGQQAAEAQQRRLARRVAVAAAEAAGNGDSGRLASSLRDKSTVAESDVWVSDEEEGTNYSPVSGGVSGGGITGAGGPAPIYAASFVSPTTGVAVAGALSGASVSPSASGAASPGTSAALPVVHNSQYFNETARVLLGCYTAENEGGGPQAPLSASGGRGVADAHHLPTTAGGDGGGNKAVVKKSNSAFEQILSSAAAPLQLSPEFHHRGDNGISSPVAGGRGRPEGLTTSMPRWDGPGAELQDEEERFSSGVDEEERAFQNDGDLDEEYEGEDYNDDDRSSQHHGSFANATGAHLASSSRATRQVR</sequence>
<reference evidence="3 4" key="1">
    <citation type="submission" date="2021-02" db="EMBL/GenBank/DDBJ databases">
        <title>Porcisia hertigi Genome sequencing and assembly.</title>
        <authorList>
            <person name="Almutairi H."/>
            <person name="Gatherer D."/>
        </authorList>
    </citation>
    <scope>NUCLEOTIDE SEQUENCE [LARGE SCALE GENOMIC DNA]</scope>
    <source>
        <strain evidence="3 4">C119</strain>
    </source>
</reference>
<feature type="region of interest" description="Disordered" evidence="1">
    <location>
        <begin position="151"/>
        <end position="172"/>
    </location>
</feature>
<keyword evidence="4" id="KW-1185">Reference proteome</keyword>
<feature type="region of interest" description="Disordered" evidence="1">
    <location>
        <begin position="311"/>
        <end position="414"/>
    </location>
</feature>
<dbReference type="AlphaFoldDB" id="A0A836INP2"/>
<comment type="caution">
    <text evidence="3">The sequence shown here is derived from an EMBL/GenBank/DDBJ whole genome shotgun (WGS) entry which is preliminary data.</text>
</comment>
<proteinExistence type="predicted"/>
<feature type="compositionally biased region" description="Polar residues" evidence="1">
    <location>
        <begin position="404"/>
        <end position="414"/>
    </location>
</feature>
<keyword evidence="2" id="KW-1133">Transmembrane helix</keyword>
<organism evidence="3 4">
    <name type="scientific">Porcisia hertigi</name>
    <dbReference type="NCBI Taxonomy" id="2761500"/>
    <lineage>
        <taxon>Eukaryota</taxon>
        <taxon>Discoba</taxon>
        <taxon>Euglenozoa</taxon>
        <taxon>Kinetoplastea</taxon>
        <taxon>Metakinetoplastina</taxon>
        <taxon>Trypanosomatida</taxon>
        <taxon>Trypanosomatidae</taxon>
        <taxon>Leishmaniinae</taxon>
        <taxon>Porcisia</taxon>
    </lineage>
</organism>
<evidence type="ECO:0000313" key="4">
    <source>
        <dbReference type="Proteomes" id="UP000674318"/>
    </source>
</evidence>
<gene>
    <name evidence="3" type="ORF">JKF63_04395</name>
</gene>
<dbReference type="KEGG" id="phet:94290457"/>
<dbReference type="RefSeq" id="XP_067757209.1">
    <property type="nucleotide sequence ID" value="XM_067900380.1"/>
</dbReference>
<dbReference type="OrthoDB" id="267743at2759"/>
<keyword evidence="2" id="KW-0812">Transmembrane</keyword>
<protein>
    <submittedName>
        <fullName evidence="3">Uncharacterized protein</fullName>
    </submittedName>
</protein>
<dbReference type="EMBL" id="JAFJZO010000022">
    <property type="protein sequence ID" value="KAG5504948.1"/>
    <property type="molecule type" value="Genomic_DNA"/>
</dbReference>
<name>A0A836INP2_9TRYP</name>